<accession>A0A5K1JWC0</accession>
<feature type="region of interest" description="Disordered" evidence="6">
    <location>
        <begin position="751"/>
        <end position="802"/>
    </location>
</feature>
<dbReference type="PANTHER" id="PTHR46481">
    <property type="entry name" value="ZINC FINGER BED DOMAIN-CONTAINING PROTEIN 4"/>
    <property type="match status" value="1"/>
</dbReference>
<comment type="subcellular location">
    <subcellularLocation>
        <location evidence="1">Nucleus</location>
    </subcellularLocation>
</comment>
<sequence>MAIGTRYQGQAPPESTRTEKAKLLTSSSSKPAVGEKRSHADQQTSESSDSEPDSPASPPPPKKKKPDDAKNPRKRGHRKAANVEVVELDDVANDTASGEGNGNGVIEILDSEEGVEAASGAREKGKQRAVPDSLREKRSDTEDGARDSDSDLNLPDETTTKAESTADLLTIFSMPVTTEFKSKKNGTSDTERGRWCMICNCRRHIASMHYAVYVARCKAEGIEETEQATPKKIWAAKMAKKDEKKKAAAAGGAQLQLTLDGVVKKVESPTVFSRTAILDAVTQHVVCGDQALLVADDPTFTNCLVVMRPKTTKEELPSRAVVRTNIKNKFVQFIKELRSDLAAAPGKASINHDLWTEDHSSTAFFGITAQWIDVKDLRPWTLRAEVIGFHKIVGDHGGRNLGRHLLKVTDRAGITSKKQDFVNKLGHITADNASNNGTTAREVAEVLEARGIDDWDAVNKQLGCIGHVVQLAIEDFMTAVTQVGLVESKQAMWDYDPKAPENRVLAGGLDVIAAIRTLAIKIQASPQRKEAFQQTQKQFNIEIPLVIPLHTATRWGSALKMLKRSSHMSDPITSFTATADAKFGPITTIRKNGKVTKKIPWSAFRLEKEDWDRVGLCVEILEDADKYHQLFSSDKVPTLHRVVPALEALCTKWEKKLDDPKYAVFHPALQAGLDKLNKYYTKLDNSDVYILALLLHPYYKLRYIEKKWGGHAEQQAEIAAGNFDAINWIEHAREVVNTAMEHYWPLRLGQQTNTSASGSSGGGNNTSASGGRRTRSGPAGGMSSDSEEDDFDRERAQLVNSESSSGWKQELRAYLEDPALTVKKDCDTVEWWSKFSYLYPTLARMALDILPIPASSVAVERLFSRAKEVSTDRRSRIGADLFEWLECLSHHWRPTIVDYAKVNSAAVEEVDLDDFVSYYEVDELWNDPCGADGEALIDAE</sequence>
<dbReference type="InterPro" id="IPR012337">
    <property type="entry name" value="RNaseH-like_sf"/>
</dbReference>
<evidence type="ECO:0000313" key="8">
    <source>
        <dbReference type="EMBL" id="VWO96606.1"/>
    </source>
</evidence>
<feature type="region of interest" description="Disordered" evidence="6">
    <location>
        <begin position="1"/>
        <end position="160"/>
    </location>
</feature>
<dbReference type="InterPro" id="IPR052035">
    <property type="entry name" value="ZnF_BED_domain_contain"/>
</dbReference>
<dbReference type="GO" id="GO:0008270">
    <property type="term" value="F:zinc ion binding"/>
    <property type="evidence" value="ECO:0007669"/>
    <property type="project" value="UniProtKB-KW"/>
</dbReference>
<gene>
    <name evidence="8" type="primary">I1RS27</name>
</gene>
<dbReference type="InterPro" id="IPR008906">
    <property type="entry name" value="HATC_C_dom"/>
</dbReference>
<evidence type="ECO:0000256" key="3">
    <source>
        <dbReference type="ARBA" id="ARBA00022771"/>
    </source>
</evidence>
<keyword evidence="5" id="KW-0539">Nucleus</keyword>
<organism evidence="8">
    <name type="scientific">Ganoderma boninense</name>
    <dbReference type="NCBI Taxonomy" id="34458"/>
    <lineage>
        <taxon>Eukaryota</taxon>
        <taxon>Fungi</taxon>
        <taxon>Dikarya</taxon>
        <taxon>Basidiomycota</taxon>
        <taxon>Agaricomycotina</taxon>
        <taxon>Agaricomycetes</taxon>
        <taxon>Polyporales</taxon>
        <taxon>Polyporaceae</taxon>
        <taxon>Ganoderma</taxon>
    </lineage>
</organism>
<feature type="compositionally biased region" description="Basic and acidic residues" evidence="6">
    <location>
        <begin position="133"/>
        <end position="149"/>
    </location>
</feature>
<evidence type="ECO:0000256" key="6">
    <source>
        <dbReference type="SAM" id="MobiDB-lite"/>
    </source>
</evidence>
<dbReference type="AlphaFoldDB" id="A0A5K1JWC0"/>
<dbReference type="GO" id="GO:0005634">
    <property type="term" value="C:nucleus"/>
    <property type="evidence" value="ECO:0007669"/>
    <property type="project" value="UniProtKB-SubCell"/>
</dbReference>
<evidence type="ECO:0000259" key="7">
    <source>
        <dbReference type="Pfam" id="PF05699"/>
    </source>
</evidence>
<name>A0A5K1JWC0_9APHY</name>
<proteinExistence type="predicted"/>
<evidence type="ECO:0000256" key="5">
    <source>
        <dbReference type="ARBA" id="ARBA00023242"/>
    </source>
</evidence>
<keyword evidence="4" id="KW-0862">Zinc</keyword>
<keyword evidence="2" id="KW-0479">Metal-binding</keyword>
<reference evidence="8" key="1">
    <citation type="submission" date="2019-10" db="EMBL/GenBank/DDBJ databases">
        <authorList>
            <person name="Nor Muhammad N."/>
        </authorList>
    </citation>
    <scope>NUCLEOTIDE SEQUENCE</scope>
</reference>
<protein>
    <submittedName>
        <fullName evidence="8">C2H2-type domain-containing protein</fullName>
    </submittedName>
</protein>
<dbReference type="GO" id="GO:0046983">
    <property type="term" value="F:protein dimerization activity"/>
    <property type="evidence" value="ECO:0007669"/>
    <property type="project" value="InterPro"/>
</dbReference>
<keyword evidence="3" id="KW-0863">Zinc-finger</keyword>
<dbReference type="SUPFAM" id="SSF53098">
    <property type="entry name" value="Ribonuclease H-like"/>
    <property type="match status" value="1"/>
</dbReference>
<dbReference type="PANTHER" id="PTHR46481:SF10">
    <property type="entry name" value="ZINC FINGER BED DOMAIN-CONTAINING PROTEIN 39"/>
    <property type="match status" value="1"/>
</dbReference>
<evidence type="ECO:0000256" key="1">
    <source>
        <dbReference type="ARBA" id="ARBA00004123"/>
    </source>
</evidence>
<evidence type="ECO:0000256" key="2">
    <source>
        <dbReference type="ARBA" id="ARBA00022723"/>
    </source>
</evidence>
<dbReference type="EMBL" id="LR725772">
    <property type="protein sequence ID" value="VWO96606.1"/>
    <property type="molecule type" value="Genomic_DNA"/>
</dbReference>
<feature type="domain" description="HAT C-terminal dimerisation" evidence="7">
    <location>
        <begin position="810"/>
        <end position="888"/>
    </location>
</feature>
<evidence type="ECO:0000256" key="4">
    <source>
        <dbReference type="ARBA" id="ARBA00022833"/>
    </source>
</evidence>
<dbReference type="Pfam" id="PF05699">
    <property type="entry name" value="Dimer_Tnp_hAT"/>
    <property type="match status" value="1"/>
</dbReference>